<dbReference type="Proteomes" id="UP000784294">
    <property type="component" value="Unassembled WGS sequence"/>
</dbReference>
<sequence>MATETTDDTEGNRETWQPSSPHGYSTSHISFPSQTENSLPTNPSSSASFLWSPNKPFHLNTTSSPLPTSSSAASATPSSPKVPTPSPATRVTSSATPTLHYTISSLRDPSASSADGGDLTTDSGAASSPDFGRPRSRDGETGESLHVTPTPGSVDKGAGALVNPSAASTVERVSKSDGSRTRPDDGQDSGFEDDGEKEEEGEDEDEYALRGDDDEEWMFDLTLNNAELLLDNEQIKRIERDVFISFIVIYILGHIFFIFWLYFDVSIAQKRFSFFERERNYSRMVLILAQSLWEMFLICIKLSFCFHPTFDSLSYITP</sequence>
<dbReference type="OrthoDB" id="203862at2759"/>
<keyword evidence="2" id="KW-1133">Transmembrane helix</keyword>
<dbReference type="EMBL" id="CAAALY010006799">
    <property type="protein sequence ID" value="VEL09624.1"/>
    <property type="molecule type" value="Genomic_DNA"/>
</dbReference>
<feature type="region of interest" description="Disordered" evidence="1">
    <location>
        <begin position="1"/>
        <end position="209"/>
    </location>
</feature>
<evidence type="ECO:0000256" key="1">
    <source>
        <dbReference type="SAM" id="MobiDB-lite"/>
    </source>
</evidence>
<evidence type="ECO:0000313" key="3">
    <source>
        <dbReference type="EMBL" id="VEL09624.1"/>
    </source>
</evidence>
<keyword evidence="2" id="KW-0812">Transmembrane</keyword>
<feature type="compositionally biased region" description="Polar residues" evidence="1">
    <location>
        <begin position="90"/>
        <end position="113"/>
    </location>
</feature>
<organism evidence="3 4">
    <name type="scientific">Protopolystoma xenopodis</name>
    <dbReference type="NCBI Taxonomy" id="117903"/>
    <lineage>
        <taxon>Eukaryota</taxon>
        <taxon>Metazoa</taxon>
        <taxon>Spiralia</taxon>
        <taxon>Lophotrochozoa</taxon>
        <taxon>Platyhelminthes</taxon>
        <taxon>Monogenea</taxon>
        <taxon>Polyopisthocotylea</taxon>
        <taxon>Polystomatidea</taxon>
        <taxon>Polystomatidae</taxon>
        <taxon>Protopolystoma</taxon>
    </lineage>
</organism>
<name>A0A448WE65_9PLAT</name>
<feature type="compositionally biased region" description="Polar residues" evidence="1">
    <location>
        <begin position="14"/>
        <end position="51"/>
    </location>
</feature>
<feature type="transmembrane region" description="Helical" evidence="2">
    <location>
        <begin position="242"/>
        <end position="263"/>
    </location>
</feature>
<protein>
    <submittedName>
        <fullName evidence="3">Uncharacterized protein</fullName>
    </submittedName>
</protein>
<reference evidence="3" key="1">
    <citation type="submission" date="2018-11" db="EMBL/GenBank/DDBJ databases">
        <authorList>
            <consortium name="Pathogen Informatics"/>
        </authorList>
    </citation>
    <scope>NUCLEOTIDE SEQUENCE</scope>
</reference>
<feature type="compositionally biased region" description="Basic and acidic residues" evidence="1">
    <location>
        <begin position="172"/>
        <end position="185"/>
    </location>
</feature>
<feature type="transmembrane region" description="Helical" evidence="2">
    <location>
        <begin position="284"/>
        <end position="304"/>
    </location>
</feature>
<accession>A0A448WE65</accession>
<keyword evidence="2" id="KW-0472">Membrane</keyword>
<evidence type="ECO:0000313" key="4">
    <source>
        <dbReference type="Proteomes" id="UP000784294"/>
    </source>
</evidence>
<feature type="compositionally biased region" description="Low complexity" evidence="1">
    <location>
        <begin position="61"/>
        <end position="79"/>
    </location>
</feature>
<dbReference type="AlphaFoldDB" id="A0A448WE65"/>
<gene>
    <name evidence="3" type="ORF">PXEA_LOCUS3064</name>
</gene>
<feature type="compositionally biased region" description="Acidic residues" evidence="1">
    <location>
        <begin position="186"/>
        <end position="209"/>
    </location>
</feature>
<keyword evidence="4" id="KW-1185">Reference proteome</keyword>
<proteinExistence type="predicted"/>
<evidence type="ECO:0000256" key="2">
    <source>
        <dbReference type="SAM" id="Phobius"/>
    </source>
</evidence>
<comment type="caution">
    <text evidence="3">The sequence shown here is derived from an EMBL/GenBank/DDBJ whole genome shotgun (WGS) entry which is preliminary data.</text>
</comment>